<feature type="transmembrane region" description="Helical" evidence="7">
    <location>
        <begin position="21"/>
        <end position="39"/>
    </location>
</feature>
<dbReference type="PROSITE" id="PS01311">
    <property type="entry name" value="LGT"/>
    <property type="match status" value="1"/>
</dbReference>
<evidence type="ECO:0000256" key="8">
    <source>
        <dbReference type="SAM" id="MobiDB-lite"/>
    </source>
</evidence>
<evidence type="ECO:0000313" key="10">
    <source>
        <dbReference type="Proteomes" id="UP000681340"/>
    </source>
</evidence>
<evidence type="ECO:0000256" key="7">
    <source>
        <dbReference type="HAMAP-Rule" id="MF_01147"/>
    </source>
</evidence>
<comment type="pathway">
    <text evidence="7">Protein modification; lipoprotein biosynthesis (diacylglyceryl transfer).</text>
</comment>
<sequence>MNLAAIPSPTTSVWHVLGLPIRAYALCIVAGIVVAVLVMEWRLRRRGVAPWASLDMAVWAVPFGIVGARIYHVITSPGDYFGAGGDPIRIFQIWEGGLGIWGAVAGGALGAWFAARQLGLPLTVFADALAPALPLAQGIGRLGNWFNNELYGSVTTLPWGLRVHDMDRANPGHATVIDGKAVTLPDLYHPTFLYELLWNFGVAGLVFWLDRKFKFGRGRAFAIYVMAYCAGRFWIEMLRVDEANRIFGIRLNVVTSVVVFLGALIYFLMVKGPREYVVPIDAPDSAPQPGAESDISQVDVGGAPASTKPPTAYQVVSEERFLAYERTGILPPAEPAADETPAAVSVTAEPAPSAAAQAGATQSGAAQPGAAQPSAASSGSAQPGAPQSGVSQSGTTEPAEPDGKSSTSASSDEH</sequence>
<keyword evidence="3 7" id="KW-0808">Transferase</keyword>
<dbReference type="NCBIfam" id="TIGR00544">
    <property type="entry name" value="lgt"/>
    <property type="match status" value="1"/>
</dbReference>
<dbReference type="PANTHER" id="PTHR30589:SF0">
    <property type="entry name" value="PHOSPHATIDYLGLYCEROL--PROLIPOPROTEIN DIACYLGLYCERYL TRANSFERASE"/>
    <property type="match status" value="1"/>
</dbReference>
<name>A0A919SVN7_9ACTN</name>
<dbReference type="Proteomes" id="UP000681340">
    <property type="component" value="Unassembled WGS sequence"/>
</dbReference>
<keyword evidence="10" id="KW-1185">Reference proteome</keyword>
<feature type="region of interest" description="Disordered" evidence="8">
    <location>
        <begin position="331"/>
        <end position="414"/>
    </location>
</feature>
<evidence type="ECO:0000256" key="3">
    <source>
        <dbReference type="ARBA" id="ARBA00022679"/>
    </source>
</evidence>
<comment type="similarity">
    <text evidence="1 7">Belongs to the Lgt family.</text>
</comment>
<dbReference type="GO" id="GO:0008961">
    <property type="term" value="F:phosphatidylglycerol-prolipoprotein diacylglyceryl transferase activity"/>
    <property type="evidence" value="ECO:0007669"/>
    <property type="project" value="UniProtKB-UniRule"/>
</dbReference>
<evidence type="ECO:0000256" key="1">
    <source>
        <dbReference type="ARBA" id="ARBA00007150"/>
    </source>
</evidence>
<dbReference type="AlphaFoldDB" id="A0A919SVN7"/>
<feature type="binding site" evidence="7">
    <location>
        <position position="141"/>
    </location>
    <ligand>
        <name>a 1,2-diacyl-sn-glycero-3-phospho-(1'-sn-glycerol)</name>
        <dbReference type="ChEBI" id="CHEBI:64716"/>
    </ligand>
</feature>
<keyword evidence="2 7" id="KW-1003">Cell membrane</keyword>
<evidence type="ECO:0000313" key="9">
    <source>
        <dbReference type="EMBL" id="GIM77883.1"/>
    </source>
</evidence>
<keyword evidence="5 7" id="KW-1133">Transmembrane helix</keyword>
<dbReference type="RefSeq" id="WP_212993633.1">
    <property type="nucleotide sequence ID" value="NZ_BAABEA010000034.1"/>
</dbReference>
<dbReference type="EMBL" id="BOQL01000070">
    <property type="protein sequence ID" value="GIM77883.1"/>
    <property type="molecule type" value="Genomic_DNA"/>
</dbReference>
<proteinExistence type="inferred from homology"/>
<protein>
    <recommendedName>
        <fullName evidence="7">Phosphatidylglycerol--prolipoprotein diacylglyceryl transferase</fullName>
        <ecNumber evidence="7">2.5.1.145</ecNumber>
    </recommendedName>
</protein>
<accession>A0A919SVN7</accession>
<feature type="region of interest" description="Disordered" evidence="8">
    <location>
        <begin position="281"/>
        <end position="312"/>
    </location>
</feature>
<comment type="subcellular location">
    <subcellularLocation>
        <location evidence="7">Cell membrane</location>
        <topology evidence="7">Multi-pass membrane protein</topology>
    </subcellularLocation>
</comment>
<keyword evidence="4 7" id="KW-0812">Transmembrane</keyword>
<comment type="catalytic activity">
    <reaction evidence="7">
        <text>L-cysteinyl-[prolipoprotein] + a 1,2-diacyl-sn-glycero-3-phospho-(1'-sn-glycerol) = an S-1,2-diacyl-sn-glyceryl-L-cysteinyl-[prolipoprotein] + sn-glycerol 1-phosphate + H(+)</text>
        <dbReference type="Rhea" id="RHEA:56712"/>
        <dbReference type="Rhea" id="RHEA-COMP:14679"/>
        <dbReference type="Rhea" id="RHEA-COMP:14680"/>
        <dbReference type="ChEBI" id="CHEBI:15378"/>
        <dbReference type="ChEBI" id="CHEBI:29950"/>
        <dbReference type="ChEBI" id="CHEBI:57685"/>
        <dbReference type="ChEBI" id="CHEBI:64716"/>
        <dbReference type="ChEBI" id="CHEBI:140658"/>
        <dbReference type="EC" id="2.5.1.145"/>
    </reaction>
</comment>
<feature type="transmembrane region" description="Helical" evidence="7">
    <location>
        <begin position="246"/>
        <end position="268"/>
    </location>
</feature>
<feature type="transmembrane region" description="Helical" evidence="7">
    <location>
        <begin position="122"/>
        <end position="140"/>
    </location>
</feature>
<evidence type="ECO:0000256" key="4">
    <source>
        <dbReference type="ARBA" id="ARBA00022692"/>
    </source>
</evidence>
<dbReference type="GO" id="GO:0005886">
    <property type="term" value="C:plasma membrane"/>
    <property type="evidence" value="ECO:0007669"/>
    <property type="project" value="UniProtKB-SubCell"/>
</dbReference>
<evidence type="ECO:0000256" key="5">
    <source>
        <dbReference type="ARBA" id="ARBA00022989"/>
    </source>
</evidence>
<gene>
    <name evidence="9" type="primary">lgt_2</name>
    <name evidence="7" type="synonym">lgt</name>
    <name evidence="9" type="ORF">Aau02nite_78100</name>
</gene>
<feature type="transmembrane region" description="Helical" evidence="7">
    <location>
        <begin position="91"/>
        <end position="115"/>
    </location>
</feature>
<comment type="caution">
    <text evidence="9">The sequence shown here is derived from an EMBL/GenBank/DDBJ whole genome shotgun (WGS) entry which is preliminary data.</text>
</comment>
<reference evidence="9" key="1">
    <citation type="submission" date="2021-03" db="EMBL/GenBank/DDBJ databases">
        <title>Whole genome shotgun sequence of Actinoplanes auranticolor NBRC 12245.</title>
        <authorList>
            <person name="Komaki H."/>
            <person name="Tamura T."/>
        </authorList>
    </citation>
    <scope>NUCLEOTIDE SEQUENCE</scope>
    <source>
        <strain evidence="9">NBRC 12245</strain>
    </source>
</reference>
<dbReference type="HAMAP" id="MF_01147">
    <property type="entry name" value="Lgt"/>
    <property type="match status" value="1"/>
</dbReference>
<comment type="function">
    <text evidence="7">Catalyzes the transfer of the diacylglyceryl group from phosphatidylglycerol to the sulfhydryl group of the N-terminal cysteine of a prolipoprotein, the first step in the formation of mature lipoproteins.</text>
</comment>
<feature type="compositionally biased region" description="Polar residues" evidence="8">
    <location>
        <begin position="404"/>
        <end position="414"/>
    </location>
</feature>
<feature type="compositionally biased region" description="Low complexity" evidence="8">
    <location>
        <begin position="338"/>
        <end position="389"/>
    </location>
</feature>
<dbReference type="EC" id="2.5.1.145" evidence="7"/>
<organism evidence="9 10">
    <name type="scientific">Actinoplanes auranticolor</name>
    <dbReference type="NCBI Taxonomy" id="47988"/>
    <lineage>
        <taxon>Bacteria</taxon>
        <taxon>Bacillati</taxon>
        <taxon>Actinomycetota</taxon>
        <taxon>Actinomycetes</taxon>
        <taxon>Micromonosporales</taxon>
        <taxon>Micromonosporaceae</taxon>
        <taxon>Actinoplanes</taxon>
    </lineage>
</organism>
<evidence type="ECO:0000256" key="6">
    <source>
        <dbReference type="ARBA" id="ARBA00023136"/>
    </source>
</evidence>
<dbReference type="InterPro" id="IPR001640">
    <property type="entry name" value="Lgt"/>
</dbReference>
<keyword evidence="6 7" id="KW-0472">Membrane</keyword>
<feature type="transmembrane region" description="Helical" evidence="7">
    <location>
        <begin position="51"/>
        <end position="71"/>
    </location>
</feature>
<dbReference type="Pfam" id="PF01790">
    <property type="entry name" value="LGT"/>
    <property type="match status" value="1"/>
</dbReference>
<dbReference type="GO" id="GO:0042158">
    <property type="term" value="P:lipoprotein biosynthetic process"/>
    <property type="evidence" value="ECO:0007669"/>
    <property type="project" value="UniProtKB-UniRule"/>
</dbReference>
<dbReference type="PANTHER" id="PTHR30589">
    <property type="entry name" value="PROLIPOPROTEIN DIACYLGLYCERYL TRANSFERASE"/>
    <property type="match status" value="1"/>
</dbReference>
<feature type="transmembrane region" description="Helical" evidence="7">
    <location>
        <begin position="192"/>
        <end position="209"/>
    </location>
</feature>
<evidence type="ECO:0000256" key="2">
    <source>
        <dbReference type="ARBA" id="ARBA00022475"/>
    </source>
</evidence>